<protein>
    <submittedName>
        <fullName evidence="1">Uncharacterized protein</fullName>
    </submittedName>
</protein>
<dbReference type="Proteomes" id="UP000828251">
    <property type="component" value="Unassembled WGS sequence"/>
</dbReference>
<evidence type="ECO:0000313" key="1">
    <source>
        <dbReference type="EMBL" id="KAH1047572.1"/>
    </source>
</evidence>
<organism evidence="1 2">
    <name type="scientific">Gossypium stocksii</name>
    <dbReference type="NCBI Taxonomy" id="47602"/>
    <lineage>
        <taxon>Eukaryota</taxon>
        <taxon>Viridiplantae</taxon>
        <taxon>Streptophyta</taxon>
        <taxon>Embryophyta</taxon>
        <taxon>Tracheophyta</taxon>
        <taxon>Spermatophyta</taxon>
        <taxon>Magnoliopsida</taxon>
        <taxon>eudicotyledons</taxon>
        <taxon>Gunneridae</taxon>
        <taxon>Pentapetalae</taxon>
        <taxon>rosids</taxon>
        <taxon>malvids</taxon>
        <taxon>Malvales</taxon>
        <taxon>Malvaceae</taxon>
        <taxon>Malvoideae</taxon>
        <taxon>Gossypium</taxon>
    </lineage>
</organism>
<comment type="caution">
    <text evidence="1">The sequence shown here is derived from an EMBL/GenBank/DDBJ whole genome shotgun (WGS) entry which is preliminary data.</text>
</comment>
<keyword evidence="2" id="KW-1185">Reference proteome</keyword>
<gene>
    <name evidence="1" type="ORF">J1N35_038356</name>
</gene>
<evidence type="ECO:0000313" key="2">
    <source>
        <dbReference type="Proteomes" id="UP000828251"/>
    </source>
</evidence>
<name>A0A9D3ULV5_9ROSI</name>
<reference evidence="1 2" key="1">
    <citation type="journal article" date="2021" name="Plant Biotechnol. J.">
        <title>Multi-omics assisted identification of the key and species-specific regulatory components of drought-tolerant mechanisms in Gossypium stocksii.</title>
        <authorList>
            <person name="Yu D."/>
            <person name="Ke L."/>
            <person name="Zhang D."/>
            <person name="Wu Y."/>
            <person name="Sun Y."/>
            <person name="Mei J."/>
            <person name="Sun J."/>
            <person name="Sun Y."/>
        </authorList>
    </citation>
    <scope>NUCLEOTIDE SEQUENCE [LARGE SCALE GENOMIC DNA]</scope>
    <source>
        <strain evidence="2">cv. E1</strain>
        <tissue evidence="1">Leaf</tissue>
    </source>
</reference>
<proteinExistence type="predicted"/>
<dbReference type="AlphaFoldDB" id="A0A9D3ULV5"/>
<dbReference type="EMBL" id="JAIQCV010000011">
    <property type="protein sequence ID" value="KAH1047572.1"/>
    <property type="molecule type" value="Genomic_DNA"/>
</dbReference>
<sequence length="88" mass="10193">MARHVRQIWRTRIARVDKLYLSEVYALDHLPTTRHSKSMRTPPPRVNTNRVNVVVNLSEGDGTSTIQERPLKANILKDNMKPIFQAMI</sequence>
<accession>A0A9D3ULV5</accession>